<gene>
    <name evidence="4" type="ORF">STAS_01486</name>
</gene>
<accession>A0A5A7NZB9</accession>
<sequence length="101" mass="11698">MASNLYRQFSWSITRVSNRRLICTTAQLFQNKRLETKESQISDTKEKIHDQTEDERKPASKDEEDDGDELVNKQTGEVGGPRGLEPTRYGDWEKNGRCSDF</sequence>
<dbReference type="PANTHER" id="PTHR28524:SF3">
    <property type="entry name" value="SUCCINATE DEHYDROGENASE ASSEMBLY FACTOR 4, MITOCHONDRIAL"/>
    <property type="match status" value="1"/>
</dbReference>
<keyword evidence="5" id="KW-1185">Reference proteome</keyword>
<evidence type="ECO:0000313" key="5">
    <source>
        <dbReference type="Proteomes" id="UP000325081"/>
    </source>
</evidence>
<dbReference type="GO" id="GO:0034553">
    <property type="term" value="P:mitochondrial respiratory chain complex II assembly"/>
    <property type="evidence" value="ECO:0007669"/>
    <property type="project" value="TreeGrafter"/>
</dbReference>
<dbReference type="EMBL" id="BKCP01000558">
    <property type="protein sequence ID" value="GER25885.1"/>
    <property type="molecule type" value="Genomic_DNA"/>
</dbReference>
<reference evidence="5" key="1">
    <citation type="journal article" date="2019" name="Curr. Biol.">
        <title>Genome Sequence of Striga asiatica Provides Insight into the Evolution of Plant Parasitism.</title>
        <authorList>
            <person name="Yoshida S."/>
            <person name="Kim S."/>
            <person name="Wafula E.K."/>
            <person name="Tanskanen J."/>
            <person name="Kim Y.M."/>
            <person name="Honaas L."/>
            <person name="Yang Z."/>
            <person name="Spallek T."/>
            <person name="Conn C.E."/>
            <person name="Ichihashi Y."/>
            <person name="Cheong K."/>
            <person name="Cui S."/>
            <person name="Der J.P."/>
            <person name="Gundlach H."/>
            <person name="Jiao Y."/>
            <person name="Hori C."/>
            <person name="Ishida J.K."/>
            <person name="Kasahara H."/>
            <person name="Kiba T."/>
            <person name="Kim M.S."/>
            <person name="Koo N."/>
            <person name="Laohavisit A."/>
            <person name="Lee Y.H."/>
            <person name="Lumba S."/>
            <person name="McCourt P."/>
            <person name="Mortimer J.C."/>
            <person name="Mutuku J.M."/>
            <person name="Nomura T."/>
            <person name="Sasaki-Sekimoto Y."/>
            <person name="Seto Y."/>
            <person name="Wang Y."/>
            <person name="Wakatake T."/>
            <person name="Sakakibara H."/>
            <person name="Demura T."/>
            <person name="Yamaguchi S."/>
            <person name="Yoneyama K."/>
            <person name="Manabe R.I."/>
            <person name="Nelson D.C."/>
            <person name="Schulman A.H."/>
            <person name="Timko M.P."/>
            <person name="dePamphilis C.W."/>
            <person name="Choi D."/>
            <person name="Shirasu K."/>
        </authorList>
    </citation>
    <scope>NUCLEOTIDE SEQUENCE [LARGE SCALE GENOMIC DNA]</scope>
    <source>
        <strain evidence="5">cv. UVA1</strain>
    </source>
</reference>
<organism evidence="4 5">
    <name type="scientific">Striga asiatica</name>
    <name type="common">Asiatic witchweed</name>
    <name type="synonym">Buchnera asiatica</name>
    <dbReference type="NCBI Taxonomy" id="4170"/>
    <lineage>
        <taxon>Eukaryota</taxon>
        <taxon>Viridiplantae</taxon>
        <taxon>Streptophyta</taxon>
        <taxon>Embryophyta</taxon>
        <taxon>Tracheophyta</taxon>
        <taxon>Spermatophyta</taxon>
        <taxon>Magnoliopsida</taxon>
        <taxon>eudicotyledons</taxon>
        <taxon>Gunneridae</taxon>
        <taxon>Pentapetalae</taxon>
        <taxon>asterids</taxon>
        <taxon>lamiids</taxon>
        <taxon>Lamiales</taxon>
        <taxon>Orobanchaceae</taxon>
        <taxon>Buchnereae</taxon>
        <taxon>Striga</taxon>
    </lineage>
</organism>
<dbReference type="GO" id="GO:0005739">
    <property type="term" value="C:mitochondrion"/>
    <property type="evidence" value="ECO:0007669"/>
    <property type="project" value="TreeGrafter"/>
</dbReference>
<name>A0A5A7NZB9_STRAF</name>
<dbReference type="PANTHER" id="PTHR28524">
    <property type="entry name" value="SUCCINATE DEHYDROGENASE ASSEMBLY FACTOR 4, MITOCHONDRIAL"/>
    <property type="match status" value="1"/>
</dbReference>
<comment type="caution">
    <text evidence="4">The sequence shown here is derived from an EMBL/GenBank/DDBJ whole genome shotgun (WGS) entry which is preliminary data.</text>
</comment>
<dbReference type="Proteomes" id="UP000325081">
    <property type="component" value="Unassembled WGS sequence"/>
</dbReference>
<comment type="similarity">
    <text evidence="1">Belongs to the SDHAF4 family.</text>
</comment>
<dbReference type="OrthoDB" id="201362at2759"/>
<evidence type="ECO:0000313" key="4">
    <source>
        <dbReference type="EMBL" id="GER25885.1"/>
    </source>
</evidence>
<protein>
    <recommendedName>
        <fullName evidence="2">Succinate dehydrogenase assembly factor 4, mitochondrial</fullName>
    </recommendedName>
</protein>
<evidence type="ECO:0000256" key="2">
    <source>
        <dbReference type="ARBA" id="ARBA00022170"/>
    </source>
</evidence>
<dbReference type="Pfam" id="PF07896">
    <property type="entry name" value="DUF1674"/>
    <property type="match status" value="1"/>
</dbReference>
<evidence type="ECO:0000256" key="3">
    <source>
        <dbReference type="SAM" id="MobiDB-lite"/>
    </source>
</evidence>
<dbReference type="AlphaFoldDB" id="A0A5A7NZB9"/>
<dbReference type="InterPro" id="IPR012875">
    <property type="entry name" value="SDHF4"/>
</dbReference>
<feature type="region of interest" description="Disordered" evidence="3">
    <location>
        <begin position="33"/>
        <end position="101"/>
    </location>
</feature>
<feature type="compositionally biased region" description="Basic and acidic residues" evidence="3">
    <location>
        <begin position="33"/>
        <end position="61"/>
    </location>
</feature>
<feature type="compositionally biased region" description="Basic and acidic residues" evidence="3">
    <location>
        <begin position="88"/>
        <end position="101"/>
    </location>
</feature>
<proteinExistence type="inferred from homology"/>
<evidence type="ECO:0000256" key="1">
    <source>
        <dbReference type="ARBA" id="ARBA00005701"/>
    </source>
</evidence>